<evidence type="ECO:0000256" key="4">
    <source>
        <dbReference type="ARBA" id="ARBA00023123"/>
    </source>
</evidence>
<feature type="compositionally biased region" description="Polar residues" evidence="8">
    <location>
        <begin position="472"/>
        <end position="483"/>
    </location>
</feature>
<dbReference type="SUPFAM" id="SSF57997">
    <property type="entry name" value="Tropomyosin"/>
    <property type="match status" value="1"/>
</dbReference>
<keyword evidence="2" id="KW-0787">Thick filament</keyword>
<feature type="coiled-coil region" evidence="7">
    <location>
        <begin position="184"/>
        <end position="225"/>
    </location>
</feature>
<keyword evidence="5" id="KW-0505">Motor protein</keyword>
<dbReference type="PANTHER" id="PTHR46349">
    <property type="entry name" value="CINGULIN-LIKE PROTEIN 1-RELATED"/>
    <property type="match status" value="1"/>
</dbReference>
<evidence type="ECO:0000313" key="9">
    <source>
        <dbReference type="Proteomes" id="UP000887578"/>
    </source>
</evidence>
<dbReference type="WBParaSite" id="PDA_v2.g21027.t1">
    <property type="protein sequence ID" value="PDA_v2.g21027.t1"/>
    <property type="gene ID" value="PDA_v2.g21027"/>
</dbReference>
<dbReference type="PANTHER" id="PTHR46349:SF6">
    <property type="entry name" value="MYOSIN-6-LIKE"/>
    <property type="match status" value="1"/>
</dbReference>
<evidence type="ECO:0000256" key="8">
    <source>
        <dbReference type="SAM" id="MobiDB-lite"/>
    </source>
</evidence>
<evidence type="ECO:0000256" key="2">
    <source>
        <dbReference type="ARBA" id="ARBA00022433"/>
    </source>
</evidence>
<evidence type="ECO:0000256" key="7">
    <source>
        <dbReference type="SAM" id="Coils"/>
    </source>
</evidence>
<feature type="region of interest" description="Disordered" evidence="8">
    <location>
        <begin position="465"/>
        <end position="514"/>
    </location>
</feature>
<sequence length="514" mass="59981">MELQHKKDLQNLEKQIQKLDKEKQLLQSEIQEYAKKEETLKEKCSTLENEIAEFKRLNGVANDEIMKLQEQLQEIEKESESKMKISKENEQSLKEKYSILENEKSESQKKFAEMTQKNEELIAEFQLKMDKLEADKQSLIEKISAVESLENEKFEELNQKYSALKIKDAETERSLTIANTEIIILKEKLNSAEMNEKLNALEDEKKKLKVKIFELETRAEYYENELHETRIRSNYNDFLLNEQQSYINSAKINYQNLHIEYELAKEIFFKSRQITDGGPNTNAESGPEMIVGENVEQGQNVATVPDDTMNNRVQNLEACNSFLVFENNQFKNSNSNLRTSNATLKTDNEKLQKRLFNIDEYLKKHRNNLLPSIEKYQSSVEQISKSFETLNAKFQDEKNSAISKSALLIQQNLQHSEEKKIWITIFNEFCVKMNLLKNENVKLFGELKYYREAFSSGNDEVVVPTKRKRKSMNPQQKHVQQPNIIEKLPDSNNNDFQFSAPENFASKNPGSSSQ</sequence>
<keyword evidence="9" id="KW-1185">Reference proteome</keyword>
<feature type="coiled-coil region" evidence="7">
    <location>
        <begin position="2"/>
        <end position="149"/>
    </location>
</feature>
<evidence type="ECO:0000256" key="3">
    <source>
        <dbReference type="ARBA" id="ARBA00022490"/>
    </source>
</evidence>
<protein>
    <submittedName>
        <fullName evidence="10">Uncharacterized protein</fullName>
    </submittedName>
</protein>
<evidence type="ECO:0000256" key="1">
    <source>
        <dbReference type="ARBA" id="ARBA00004657"/>
    </source>
</evidence>
<feature type="compositionally biased region" description="Polar residues" evidence="8">
    <location>
        <begin position="505"/>
        <end position="514"/>
    </location>
</feature>
<keyword evidence="3" id="KW-0963">Cytoplasm</keyword>
<dbReference type="Proteomes" id="UP000887578">
    <property type="component" value="Unplaced"/>
</dbReference>
<dbReference type="GO" id="GO:0005923">
    <property type="term" value="C:bicellular tight junction"/>
    <property type="evidence" value="ECO:0007669"/>
    <property type="project" value="TreeGrafter"/>
</dbReference>
<evidence type="ECO:0000256" key="5">
    <source>
        <dbReference type="ARBA" id="ARBA00023175"/>
    </source>
</evidence>
<proteinExistence type="predicted"/>
<dbReference type="AlphaFoldDB" id="A0A914PS99"/>
<comment type="subcellular location">
    <subcellularLocation>
        <location evidence="1">Cytoplasm</location>
        <location evidence="1">Myofibril</location>
    </subcellularLocation>
</comment>
<feature type="coiled-coil region" evidence="7">
    <location>
        <begin position="334"/>
        <end position="393"/>
    </location>
</feature>
<reference evidence="10" key="1">
    <citation type="submission" date="2022-11" db="UniProtKB">
        <authorList>
            <consortium name="WormBaseParasite"/>
        </authorList>
    </citation>
    <scope>IDENTIFICATION</scope>
</reference>
<name>A0A914PS99_9BILA</name>
<keyword evidence="4" id="KW-0518">Myosin</keyword>
<evidence type="ECO:0000256" key="6">
    <source>
        <dbReference type="ARBA" id="ARBA00023179"/>
    </source>
</evidence>
<evidence type="ECO:0000313" key="10">
    <source>
        <dbReference type="WBParaSite" id="PDA_v2.g21027.t1"/>
    </source>
</evidence>
<keyword evidence="6" id="KW-0514">Muscle protein</keyword>
<accession>A0A914PS99</accession>
<keyword evidence="7" id="KW-0175">Coiled coil</keyword>
<organism evidence="9 10">
    <name type="scientific">Panagrolaimus davidi</name>
    <dbReference type="NCBI Taxonomy" id="227884"/>
    <lineage>
        <taxon>Eukaryota</taxon>
        <taxon>Metazoa</taxon>
        <taxon>Ecdysozoa</taxon>
        <taxon>Nematoda</taxon>
        <taxon>Chromadorea</taxon>
        <taxon>Rhabditida</taxon>
        <taxon>Tylenchina</taxon>
        <taxon>Panagrolaimomorpha</taxon>
        <taxon>Panagrolaimoidea</taxon>
        <taxon>Panagrolaimidae</taxon>
        <taxon>Panagrolaimus</taxon>
    </lineage>
</organism>